<feature type="region of interest" description="Disordered" evidence="1">
    <location>
        <begin position="267"/>
        <end position="288"/>
    </location>
</feature>
<dbReference type="AlphaFoldDB" id="Q0BAX1"/>
<dbReference type="RefSeq" id="WP_011658206.1">
    <property type="nucleotide sequence ID" value="NC_008390.1"/>
</dbReference>
<evidence type="ECO:0000313" key="3">
    <source>
        <dbReference type="EMBL" id="ABI88702.1"/>
    </source>
</evidence>
<dbReference type="KEGG" id="bam:Bamb_3146"/>
<dbReference type="EMBL" id="CP000440">
    <property type="protein sequence ID" value="ABI88702.1"/>
    <property type="molecule type" value="Genomic_DNA"/>
</dbReference>
<evidence type="ECO:0000256" key="2">
    <source>
        <dbReference type="SAM" id="Phobius"/>
    </source>
</evidence>
<keyword evidence="2" id="KW-0472">Membrane</keyword>
<proteinExistence type="predicted"/>
<feature type="compositionally biased region" description="Polar residues" evidence="1">
    <location>
        <begin position="268"/>
        <end position="278"/>
    </location>
</feature>
<dbReference type="GeneID" id="93089577"/>
<feature type="region of interest" description="Disordered" evidence="1">
    <location>
        <begin position="154"/>
        <end position="234"/>
    </location>
</feature>
<feature type="compositionally biased region" description="Basic and acidic residues" evidence="1">
    <location>
        <begin position="279"/>
        <end position="288"/>
    </location>
</feature>
<name>Q0BAX1_BURCM</name>
<sequence>MNPGSIENWFEVPPPRAASYLPGPYGVRHGVTDRFARSSSGAVYLSSRRFVIAADVCAADFGHDNLAWSRQPLQRGRGRSRLVLSAIGGALVGAALMALLGGMMAVCGAELGHPARGGLAAGKRASASVVAAAHEAVPVPPATPVSDSALALVPPSAPTASHADALPDPVRVASGHPASALQPTPLRRPDRTGVRARERGTGRSISAKATLRRVPGQPPRVAPAEPSVPSVSGAPDRCGADWPCGDALRALQVELKHREASKPIPAAVQSNAAQTSVRLTDHRRVTEW</sequence>
<protein>
    <submittedName>
        <fullName evidence="3">Uncharacterized protein</fullName>
    </submittedName>
</protein>
<organism evidence="3 4">
    <name type="scientific">Burkholderia ambifaria (strain ATCC BAA-244 / DSM 16087 / CCUG 44356 / LMG 19182 / AMMD)</name>
    <name type="common">Burkholderia cepacia (strain AMMD)</name>
    <dbReference type="NCBI Taxonomy" id="339670"/>
    <lineage>
        <taxon>Bacteria</taxon>
        <taxon>Pseudomonadati</taxon>
        <taxon>Pseudomonadota</taxon>
        <taxon>Betaproteobacteria</taxon>
        <taxon>Burkholderiales</taxon>
        <taxon>Burkholderiaceae</taxon>
        <taxon>Burkholderia</taxon>
        <taxon>Burkholderia cepacia complex</taxon>
    </lineage>
</organism>
<evidence type="ECO:0000256" key="1">
    <source>
        <dbReference type="SAM" id="MobiDB-lite"/>
    </source>
</evidence>
<reference evidence="3" key="1">
    <citation type="submission" date="2009-01" db="EMBL/GenBank/DDBJ databases">
        <title>Complete sequence of Chromosome 1 of Burkholderia cepacia AMMD.</title>
        <authorList>
            <consortium name="US DOE Joint Genome Institute"/>
            <person name="Copeland A."/>
            <person name="Lucas S."/>
            <person name="Lapidus A."/>
            <person name="Barry K."/>
            <person name="Detter J.C."/>
            <person name="Glavina del Rio T."/>
            <person name="Hammon N."/>
            <person name="Israni S."/>
            <person name="Pitluck S."/>
            <person name="Bruce D."/>
            <person name="Chain P."/>
            <person name="Malfatti S."/>
            <person name="Shin M."/>
            <person name="Vergez L."/>
            <person name="Schmutz J."/>
            <person name="Larimer F."/>
            <person name="Land M."/>
            <person name="Hauser L."/>
            <person name="Kyrpides N."/>
            <person name="Kim E."/>
            <person name="Parke J."/>
            <person name="Coenye T."/>
            <person name="Konstantinidis K."/>
            <person name="Ramette A."/>
            <person name="Tiedje J."/>
            <person name="Richardson P."/>
        </authorList>
    </citation>
    <scope>NUCLEOTIDE SEQUENCE [LARGE SCALE GENOMIC DNA]</scope>
    <source>
        <strain evidence="3">AMMD</strain>
    </source>
</reference>
<dbReference type="Proteomes" id="UP000000662">
    <property type="component" value="Chromosome 1"/>
</dbReference>
<gene>
    <name evidence="3" type="ordered locus">Bamb_3146</name>
</gene>
<feature type="compositionally biased region" description="Basic and acidic residues" evidence="1">
    <location>
        <begin position="187"/>
        <end position="201"/>
    </location>
</feature>
<evidence type="ECO:0000313" key="4">
    <source>
        <dbReference type="Proteomes" id="UP000000662"/>
    </source>
</evidence>
<dbReference type="PATRIC" id="fig|339670.21.peg.1713"/>
<keyword evidence="2" id="KW-0812">Transmembrane</keyword>
<feature type="transmembrane region" description="Helical" evidence="2">
    <location>
        <begin position="82"/>
        <end position="106"/>
    </location>
</feature>
<keyword evidence="4" id="KW-1185">Reference proteome</keyword>
<keyword evidence="2" id="KW-1133">Transmembrane helix</keyword>
<accession>Q0BAX1</accession>